<dbReference type="Gene3D" id="3.40.50.2000">
    <property type="entry name" value="Glycogen Phosphorylase B"/>
    <property type="match status" value="2"/>
</dbReference>
<dbReference type="AlphaFoldDB" id="A0A5C7AMV6"/>
<dbReference type="SUPFAM" id="SSF53756">
    <property type="entry name" value="UDP-Glycosyltransferase/glycogen phosphorylase"/>
    <property type="match status" value="1"/>
</dbReference>
<dbReference type="Pfam" id="PF00534">
    <property type="entry name" value="Glycos_transf_1"/>
    <property type="match status" value="1"/>
</dbReference>
<dbReference type="PANTHER" id="PTHR45947">
    <property type="entry name" value="SULFOQUINOVOSYL TRANSFERASE SQD2"/>
    <property type="match status" value="1"/>
</dbReference>
<feature type="domain" description="Glycosyl transferase family 1" evidence="1">
    <location>
        <begin position="203"/>
        <end position="363"/>
    </location>
</feature>
<protein>
    <submittedName>
        <fullName evidence="2">Glycosyltransferase family 4 protein</fullName>
    </submittedName>
</protein>
<accession>A0A5C7AMV6</accession>
<dbReference type="RefSeq" id="WP_146890850.1">
    <property type="nucleotide sequence ID" value="NZ_VORX01000002.1"/>
</dbReference>
<gene>
    <name evidence="2" type="ORF">ES711_04975</name>
</gene>
<name>A0A5C7AMV6_9FLAO</name>
<dbReference type="InterPro" id="IPR050194">
    <property type="entry name" value="Glycosyltransferase_grp1"/>
</dbReference>
<sequence>MKKLAIISTHPIQYNAPWFKLLAMRGNVDLKVFYTWSQAADTVKDKTFGQNIKWDIPLLDGYTYEFVENVSKKPGSHHFFGMDCPTLISKINAFSPDAVLFFGWSFKSHLKAMHYFHGKVPVWFRGDSTLLDETGSFKSSLRRLILKTVYRYVDKAFYVGQANKFYFLKHGLKENQLVLAPHAVNNGHFSDDKSCNYETRALQWKKKLNIPESQITVIFAGKFEKKKQPDLLIKAVLEANKKRKDPIALVMIGGGPMEQKINEMALVQDNIWILPFQNQTMMPLVYRLGSVLCLPSQGPGETWGLAMNEAMASSRPVIVTDKVGGAEDMVIQDYNGYIFKHDQLEEIVKILEKLNSDTLKEMGLNAKAHSEKFTINHIVNALESAL</sequence>
<reference evidence="2 3" key="1">
    <citation type="submission" date="2019-08" db="EMBL/GenBank/DDBJ databases">
        <title>Genome sequence of Gelidibacter salicanalis IC162T.</title>
        <authorList>
            <person name="Bowman J.P."/>
        </authorList>
    </citation>
    <scope>NUCLEOTIDE SEQUENCE [LARGE SCALE GENOMIC DNA]</scope>
    <source>
        <strain evidence="2 3">IC162</strain>
    </source>
</reference>
<evidence type="ECO:0000313" key="3">
    <source>
        <dbReference type="Proteomes" id="UP000321734"/>
    </source>
</evidence>
<dbReference type="InterPro" id="IPR001296">
    <property type="entry name" value="Glyco_trans_1"/>
</dbReference>
<evidence type="ECO:0000259" key="1">
    <source>
        <dbReference type="Pfam" id="PF00534"/>
    </source>
</evidence>
<dbReference type="CDD" id="cd03801">
    <property type="entry name" value="GT4_PimA-like"/>
    <property type="match status" value="1"/>
</dbReference>
<keyword evidence="3" id="KW-1185">Reference proteome</keyword>
<dbReference type="EMBL" id="VORX01000002">
    <property type="protein sequence ID" value="TXE09284.1"/>
    <property type="molecule type" value="Genomic_DNA"/>
</dbReference>
<dbReference type="Proteomes" id="UP000321734">
    <property type="component" value="Unassembled WGS sequence"/>
</dbReference>
<comment type="caution">
    <text evidence="2">The sequence shown here is derived from an EMBL/GenBank/DDBJ whole genome shotgun (WGS) entry which is preliminary data.</text>
</comment>
<dbReference type="OrthoDB" id="9790710at2"/>
<keyword evidence="2" id="KW-0808">Transferase</keyword>
<evidence type="ECO:0000313" key="2">
    <source>
        <dbReference type="EMBL" id="TXE09284.1"/>
    </source>
</evidence>
<proteinExistence type="predicted"/>
<organism evidence="2 3">
    <name type="scientific">Gelidibacter salicanalis</name>
    <dbReference type="NCBI Taxonomy" id="291193"/>
    <lineage>
        <taxon>Bacteria</taxon>
        <taxon>Pseudomonadati</taxon>
        <taxon>Bacteroidota</taxon>
        <taxon>Flavobacteriia</taxon>
        <taxon>Flavobacteriales</taxon>
        <taxon>Flavobacteriaceae</taxon>
        <taxon>Gelidibacter</taxon>
    </lineage>
</organism>
<dbReference type="GO" id="GO:0016758">
    <property type="term" value="F:hexosyltransferase activity"/>
    <property type="evidence" value="ECO:0007669"/>
    <property type="project" value="TreeGrafter"/>
</dbReference>
<dbReference type="PANTHER" id="PTHR45947:SF3">
    <property type="entry name" value="SULFOQUINOVOSYL TRANSFERASE SQD2"/>
    <property type="match status" value="1"/>
</dbReference>